<dbReference type="Proteomes" id="UP000253034">
    <property type="component" value="Unassembled WGS sequence"/>
</dbReference>
<dbReference type="RefSeq" id="WP_114295866.1">
    <property type="nucleotide sequence ID" value="NZ_QPJT01000001.1"/>
</dbReference>
<reference evidence="1 2" key="1">
    <citation type="submission" date="2018-07" db="EMBL/GenBank/DDBJ databases">
        <title>Genomic Encyclopedia of Type Strains, Phase IV (KMG-IV): sequencing the most valuable type-strain genomes for metagenomic binning, comparative biology and taxonomic classification.</title>
        <authorList>
            <person name="Goeker M."/>
        </authorList>
    </citation>
    <scope>NUCLEOTIDE SEQUENCE [LARGE SCALE GENOMIC DNA]</scope>
    <source>
        <strain evidence="1 2">DSM 27016</strain>
    </source>
</reference>
<evidence type="ECO:0008006" key="3">
    <source>
        <dbReference type="Google" id="ProtNLM"/>
    </source>
</evidence>
<gene>
    <name evidence="1" type="ORF">DFR58_101117</name>
</gene>
<protein>
    <recommendedName>
        <fullName evidence="3">Radical SAM protein</fullName>
    </recommendedName>
</protein>
<dbReference type="AlphaFoldDB" id="A0A369BI28"/>
<dbReference type="SUPFAM" id="SSF102114">
    <property type="entry name" value="Radical SAM enzymes"/>
    <property type="match status" value="1"/>
</dbReference>
<proteinExistence type="predicted"/>
<comment type="caution">
    <text evidence="1">The sequence shown here is derived from an EMBL/GenBank/DDBJ whole genome shotgun (WGS) entry which is preliminary data.</text>
</comment>
<evidence type="ECO:0000313" key="1">
    <source>
        <dbReference type="EMBL" id="RCX20915.1"/>
    </source>
</evidence>
<accession>A0A369BI28</accession>
<name>A0A369BI28_9FIRM</name>
<dbReference type="InterPro" id="IPR058240">
    <property type="entry name" value="rSAM_sf"/>
</dbReference>
<dbReference type="OrthoDB" id="9801659at2"/>
<sequence length="293" mass="34305">MKIGLIDVDGHNFPNLPIMKLSAWHKSRGDTVEWWMALNKYDIVYKSKVFDFAPDINTVIQADQIIEGGTGYNLKGKLPEEVEHIMPDYSLYPMYKEAYGFLTRGCPRNCGFCIVSEKEGLCSKQVADLSEFWTGQKTIKLLDPNLLACTEHEKLLKQLINSRAKIDFTQGLDARLLNPDNAKLISEIKINMLHFAWDSVEDNITPYMLWHFKKLSGLNERKLGVYVLTNYNSTLEEDLYRIYRLRELGYDPYVMVYNKTEAPKQIRHLQRWVNNKWVWRTCERFEDFNTKLA</sequence>
<evidence type="ECO:0000313" key="2">
    <source>
        <dbReference type="Proteomes" id="UP000253034"/>
    </source>
</evidence>
<organism evidence="1 2">
    <name type="scientific">Anaerobacterium chartisolvens</name>
    <dbReference type="NCBI Taxonomy" id="1297424"/>
    <lineage>
        <taxon>Bacteria</taxon>
        <taxon>Bacillati</taxon>
        <taxon>Bacillota</taxon>
        <taxon>Clostridia</taxon>
        <taxon>Eubacteriales</taxon>
        <taxon>Oscillospiraceae</taxon>
        <taxon>Anaerobacterium</taxon>
    </lineage>
</organism>
<keyword evidence="2" id="KW-1185">Reference proteome</keyword>
<dbReference type="EMBL" id="QPJT01000001">
    <property type="protein sequence ID" value="RCX20915.1"/>
    <property type="molecule type" value="Genomic_DNA"/>
</dbReference>